<protein>
    <recommendedName>
        <fullName evidence="1">Mannosyl-glycoprotein endo-beta-N-acetylglucosamidase-like domain-containing protein</fullName>
    </recommendedName>
</protein>
<reference evidence="2 3" key="1">
    <citation type="journal article" date="2012" name="J. Bacteriol.">
        <title>Draft Genome Sequence of the Extremely Halophilic Archaeon Halogranum salarium B-1T.</title>
        <authorList>
            <person name="Kim K.K."/>
            <person name="Lee K.C."/>
            <person name="Lee J.S."/>
        </authorList>
    </citation>
    <scope>NUCLEOTIDE SEQUENCE [LARGE SCALE GENOMIC DNA]</scope>
    <source>
        <strain evidence="2 3">B-1</strain>
    </source>
</reference>
<dbReference type="AlphaFoldDB" id="J2ZJU5"/>
<dbReference type="PROSITE" id="PS51318">
    <property type="entry name" value="TAT"/>
    <property type="match status" value="1"/>
</dbReference>
<dbReference type="InterPro" id="IPR006311">
    <property type="entry name" value="TAT_signal"/>
</dbReference>
<evidence type="ECO:0000259" key="1">
    <source>
        <dbReference type="SMART" id="SM00047"/>
    </source>
</evidence>
<dbReference type="InterPro" id="IPR002901">
    <property type="entry name" value="MGlyc_endo_b_GlcNAc-like_dom"/>
</dbReference>
<feature type="domain" description="Mannosyl-glycoprotein endo-beta-N-acetylglucosamidase-like" evidence="1">
    <location>
        <begin position="55"/>
        <end position="191"/>
    </location>
</feature>
<dbReference type="Gene3D" id="1.10.101.10">
    <property type="entry name" value="PGBD-like superfamily/PGBD"/>
    <property type="match status" value="2"/>
</dbReference>
<gene>
    <name evidence="2" type="ORF">HSB1_00310</name>
</gene>
<organism evidence="2 3">
    <name type="scientific">Halogranum salarium B-1</name>
    <dbReference type="NCBI Taxonomy" id="1210908"/>
    <lineage>
        <taxon>Archaea</taxon>
        <taxon>Methanobacteriati</taxon>
        <taxon>Methanobacteriota</taxon>
        <taxon>Stenosarchaea group</taxon>
        <taxon>Halobacteria</taxon>
        <taxon>Halobacteriales</taxon>
        <taxon>Haloferacaceae</taxon>
    </lineage>
</organism>
<name>J2ZJU5_9EURY</name>
<dbReference type="Gene3D" id="1.10.530.10">
    <property type="match status" value="1"/>
</dbReference>
<dbReference type="SMART" id="SM00047">
    <property type="entry name" value="LYZ2"/>
    <property type="match status" value="1"/>
</dbReference>
<dbReference type="SUPFAM" id="SSF47090">
    <property type="entry name" value="PGBD-like"/>
    <property type="match status" value="2"/>
</dbReference>
<dbReference type="Pfam" id="PF01471">
    <property type="entry name" value="PG_binding_1"/>
    <property type="match status" value="2"/>
</dbReference>
<dbReference type="InterPro" id="IPR036365">
    <property type="entry name" value="PGBD-like_sf"/>
</dbReference>
<dbReference type="InterPro" id="IPR002477">
    <property type="entry name" value="Peptidoglycan-bd-like"/>
</dbReference>
<comment type="caution">
    <text evidence="2">The sequence shown here is derived from an EMBL/GenBank/DDBJ whole genome shotgun (WGS) entry which is preliminary data.</text>
</comment>
<accession>J2ZJU5</accession>
<dbReference type="OrthoDB" id="248099at2157"/>
<evidence type="ECO:0000313" key="2">
    <source>
        <dbReference type="EMBL" id="EJN60990.1"/>
    </source>
</evidence>
<dbReference type="RefSeq" id="WP_009365375.1">
    <property type="nucleotide sequence ID" value="NZ_ALJD01000002.1"/>
</dbReference>
<dbReference type="EMBL" id="ALJD01000002">
    <property type="protein sequence ID" value="EJN60990.1"/>
    <property type="molecule type" value="Genomic_DNA"/>
</dbReference>
<dbReference type="InterPro" id="IPR036366">
    <property type="entry name" value="PGBDSf"/>
</dbReference>
<proteinExistence type="predicted"/>
<dbReference type="eggNOG" id="ENOG502N5HW">
    <property type="taxonomic scope" value="Archaea"/>
</dbReference>
<sequence length="331" mass="35434">MEHSRRTFLRLAGGTGLTALGTSALAGTAAAARYDVYTDLRGTANVTGSELDDAILQVRGDCPLVGLGDVWVDVGQQESMNAVYMAAHAAWESAWGTSNIAQDKKNLYGWGAYDSDPYDGAKRFSSFEACIRHVMPRVRDLYLTEGGTYYEGPHLAGMNEHYATDTNWADGIAGVMNSLADHIDFGGGGGGSSYAWPYYSNGDQGEGVYTVQYLLQAQGYDLTYLDGIYGSEVETAVEDFQATQGLSVDGVVGPNTWEALYVPVVSASDDPYWATYAAQHNLRDGHGYSISVDGYYGSETKSAVESFQSGAGLAVDGVVGRDTWRALVATL</sequence>
<dbReference type="Pfam" id="PF01832">
    <property type="entry name" value="Glucosaminidase"/>
    <property type="match status" value="1"/>
</dbReference>
<dbReference type="Proteomes" id="UP000007813">
    <property type="component" value="Unassembled WGS sequence"/>
</dbReference>
<evidence type="ECO:0000313" key="3">
    <source>
        <dbReference type="Proteomes" id="UP000007813"/>
    </source>
</evidence>
<dbReference type="GO" id="GO:0004040">
    <property type="term" value="F:amidase activity"/>
    <property type="evidence" value="ECO:0007669"/>
    <property type="project" value="InterPro"/>
</dbReference>